<evidence type="ECO:0000256" key="1">
    <source>
        <dbReference type="SAM" id="MobiDB-lite"/>
    </source>
</evidence>
<feature type="compositionally biased region" description="Basic residues" evidence="1">
    <location>
        <begin position="62"/>
        <end position="77"/>
    </location>
</feature>
<accession>A0AAW8FBN6</accession>
<proteinExistence type="predicted"/>
<sequence>MFGGGAVNDTSIELGGSLGITVLGSLLATSYGDHLSDATAGSRLPASTPAAAQDSVGAGHTVARRRREGPAGRRRPPRPPTPSRRPG</sequence>
<gene>
    <name evidence="2" type="ORF">QFZ22_003521</name>
</gene>
<feature type="compositionally biased region" description="Pro residues" evidence="1">
    <location>
        <begin position="78"/>
        <end position="87"/>
    </location>
</feature>
<dbReference type="Proteomes" id="UP001234216">
    <property type="component" value="Unassembled WGS sequence"/>
</dbReference>
<reference evidence="2" key="1">
    <citation type="submission" date="2023-07" db="EMBL/GenBank/DDBJ databases">
        <title>Comparative genomics of wheat-associated soil bacteria to identify genetic determinants of phenazine resistance.</title>
        <authorList>
            <person name="Mouncey N."/>
        </authorList>
    </citation>
    <scope>NUCLEOTIDE SEQUENCE</scope>
    <source>
        <strain evidence="2">V4I22</strain>
    </source>
</reference>
<comment type="caution">
    <text evidence="2">The sequence shown here is derived from an EMBL/GenBank/DDBJ whole genome shotgun (WGS) entry which is preliminary data.</text>
</comment>
<organism evidence="2 3">
    <name type="scientific">Streptomyces canus</name>
    <dbReference type="NCBI Taxonomy" id="58343"/>
    <lineage>
        <taxon>Bacteria</taxon>
        <taxon>Bacillati</taxon>
        <taxon>Actinomycetota</taxon>
        <taxon>Actinomycetes</taxon>
        <taxon>Kitasatosporales</taxon>
        <taxon>Streptomycetaceae</taxon>
        <taxon>Streptomyces</taxon>
        <taxon>Streptomyces aurantiacus group</taxon>
    </lineage>
</organism>
<evidence type="ECO:0000313" key="3">
    <source>
        <dbReference type="Proteomes" id="UP001234216"/>
    </source>
</evidence>
<dbReference type="AlphaFoldDB" id="A0AAW8FBN6"/>
<evidence type="ECO:0000313" key="2">
    <source>
        <dbReference type="EMBL" id="MDQ0907536.1"/>
    </source>
</evidence>
<name>A0AAW8FBN6_9ACTN</name>
<protein>
    <submittedName>
        <fullName evidence="2">Uncharacterized protein</fullName>
    </submittedName>
</protein>
<dbReference type="EMBL" id="JAUSZV010000005">
    <property type="protein sequence ID" value="MDQ0907536.1"/>
    <property type="molecule type" value="Genomic_DNA"/>
</dbReference>
<feature type="region of interest" description="Disordered" evidence="1">
    <location>
        <begin position="33"/>
        <end position="87"/>
    </location>
</feature>